<evidence type="ECO:0000313" key="6">
    <source>
        <dbReference type="Proteomes" id="UP000030764"/>
    </source>
</evidence>
<name>A0A085LQM0_9BILA</name>
<dbReference type="AlphaFoldDB" id="A0A085LQM0"/>
<dbReference type="GO" id="GO:0019731">
    <property type="term" value="P:antibacterial humoral response"/>
    <property type="evidence" value="ECO:0007669"/>
    <property type="project" value="TreeGrafter"/>
</dbReference>
<keyword evidence="1" id="KW-0732">Signal</keyword>
<keyword evidence="2" id="KW-1015">Disulfide bond</keyword>
<evidence type="ECO:0000256" key="2">
    <source>
        <dbReference type="ARBA" id="ARBA00023157"/>
    </source>
</evidence>
<dbReference type="SUPFAM" id="SSF57256">
    <property type="entry name" value="Elafin-like"/>
    <property type="match status" value="2"/>
</dbReference>
<dbReference type="Proteomes" id="UP000030764">
    <property type="component" value="Unassembled WGS sequence"/>
</dbReference>
<dbReference type="Gene3D" id="4.10.75.10">
    <property type="entry name" value="Elafin-like"/>
    <property type="match status" value="3"/>
</dbReference>
<feature type="region of interest" description="Disordered" evidence="3">
    <location>
        <begin position="291"/>
        <end position="317"/>
    </location>
</feature>
<dbReference type="InterPro" id="IPR050514">
    <property type="entry name" value="WAP_four-disulfide_core"/>
</dbReference>
<gene>
    <name evidence="5" type="ORF">M513_11866</name>
</gene>
<dbReference type="InterPro" id="IPR036645">
    <property type="entry name" value="Elafin-like_sf"/>
</dbReference>
<accession>A0A085LQM0</accession>
<dbReference type="GO" id="GO:0005615">
    <property type="term" value="C:extracellular space"/>
    <property type="evidence" value="ECO:0007669"/>
    <property type="project" value="TreeGrafter"/>
</dbReference>
<evidence type="ECO:0000259" key="4">
    <source>
        <dbReference type="Pfam" id="PF00095"/>
    </source>
</evidence>
<feature type="compositionally biased region" description="Polar residues" evidence="3">
    <location>
        <begin position="297"/>
        <end position="306"/>
    </location>
</feature>
<proteinExistence type="predicted"/>
<reference evidence="5 6" key="1">
    <citation type="journal article" date="2014" name="Nat. Genet.">
        <title>Genome and transcriptome of the porcine whipworm Trichuris suis.</title>
        <authorList>
            <person name="Jex A.R."/>
            <person name="Nejsum P."/>
            <person name="Schwarz E.M."/>
            <person name="Hu L."/>
            <person name="Young N.D."/>
            <person name="Hall R.S."/>
            <person name="Korhonen P.K."/>
            <person name="Liao S."/>
            <person name="Thamsborg S."/>
            <person name="Xia J."/>
            <person name="Xu P."/>
            <person name="Wang S."/>
            <person name="Scheerlinck J.P."/>
            <person name="Hofmann A."/>
            <person name="Sternberg P.W."/>
            <person name="Wang J."/>
            <person name="Gasser R.B."/>
        </authorList>
    </citation>
    <scope>NUCLEOTIDE SEQUENCE [LARGE SCALE GENOMIC DNA]</scope>
    <source>
        <strain evidence="5">DCEP-RM93M</strain>
    </source>
</reference>
<organism evidence="5 6">
    <name type="scientific">Trichuris suis</name>
    <name type="common">pig whipworm</name>
    <dbReference type="NCBI Taxonomy" id="68888"/>
    <lineage>
        <taxon>Eukaryota</taxon>
        <taxon>Metazoa</taxon>
        <taxon>Ecdysozoa</taxon>
        <taxon>Nematoda</taxon>
        <taxon>Enoplea</taxon>
        <taxon>Dorylaimia</taxon>
        <taxon>Trichinellida</taxon>
        <taxon>Trichuridae</taxon>
        <taxon>Trichuris</taxon>
    </lineage>
</organism>
<evidence type="ECO:0000256" key="3">
    <source>
        <dbReference type="SAM" id="MobiDB-lite"/>
    </source>
</evidence>
<dbReference type="PANTHER" id="PTHR19441">
    <property type="entry name" value="WHEY ACDIC PROTEIN WAP"/>
    <property type="match status" value="1"/>
</dbReference>
<dbReference type="EMBL" id="KL363334">
    <property type="protein sequence ID" value="KFD47266.1"/>
    <property type="molecule type" value="Genomic_DNA"/>
</dbReference>
<protein>
    <recommendedName>
        <fullName evidence="4">WAP domain-containing protein</fullName>
    </recommendedName>
</protein>
<dbReference type="GO" id="GO:0045087">
    <property type="term" value="P:innate immune response"/>
    <property type="evidence" value="ECO:0007669"/>
    <property type="project" value="TreeGrafter"/>
</dbReference>
<dbReference type="Pfam" id="PF00095">
    <property type="entry name" value="WAP"/>
    <property type="match status" value="1"/>
</dbReference>
<dbReference type="InterPro" id="IPR008197">
    <property type="entry name" value="WAP_dom"/>
</dbReference>
<evidence type="ECO:0000313" key="5">
    <source>
        <dbReference type="EMBL" id="KFD47266.1"/>
    </source>
</evidence>
<evidence type="ECO:0000256" key="1">
    <source>
        <dbReference type="ARBA" id="ARBA00022729"/>
    </source>
</evidence>
<feature type="domain" description="WAP" evidence="4">
    <location>
        <begin position="190"/>
        <end position="231"/>
    </location>
</feature>
<dbReference type="PANTHER" id="PTHR19441:SF30">
    <property type="entry name" value="ELAFIN"/>
    <property type="match status" value="1"/>
</dbReference>
<sequence length="317" mass="35152">MTKVAYDCTARQEVNKPGKWPAAPTIARKAHFCRSDKHCDGSEKCYVTKVGRECEKPLQKRTFPLTHQIHSCRRSISAAQNVNPGHELTKPGKCPPEPTIARKVHFCRSDKDGDGSEKWYVTKVGRESERPLQKRHEVNKPGKCLAGPTVDRKVHFCRSDNDCDGSGKCYVTKVGRESEKPVQKRHEVSKPGKCPAEPTKAGKALFCRSDKDRDGSKMCCVTKTGKECVKPVQKRMSPLTHQVHSCGRSISAAQNANPGPAGAALFRQTGYDCQASRKCCMTKVAYDCTGRMEESEQTGQMPSGTNDRQKSALLQKR</sequence>
<keyword evidence="6" id="KW-1185">Reference proteome</keyword>
<dbReference type="GO" id="GO:0004867">
    <property type="term" value="F:serine-type endopeptidase inhibitor activity"/>
    <property type="evidence" value="ECO:0007669"/>
    <property type="project" value="TreeGrafter"/>
</dbReference>